<proteinExistence type="inferred from homology"/>
<dbReference type="SUPFAM" id="SSF46785">
    <property type="entry name" value="Winged helix' DNA-binding domain"/>
    <property type="match status" value="1"/>
</dbReference>
<comment type="subcellular location">
    <subcellularLocation>
        <location evidence="1 6">Nucleus</location>
    </subcellularLocation>
</comment>
<protein>
    <recommendedName>
        <fullName evidence="6">DNA-directed RNA polymerase III subunit RPC6</fullName>
        <shortName evidence="6">RNA polymerase III subunit C6</shortName>
    </recommendedName>
</protein>
<dbReference type="GO" id="GO:0006383">
    <property type="term" value="P:transcription by RNA polymerase III"/>
    <property type="evidence" value="ECO:0007669"/>
    <property type="project" value="UniProtKB-UniRule"/>
</dbReference>
<evidence type="ECO:0000256" key="6">
    <source>
        <dbReference type="PIRNR" id="PIRNR028763"/>
    </source>
</evidence>
<keyword evidence="8" id="KW-1185">Reference proteome</keyword>
<gene>
    <name evidence="7" type="ORF">GOMPHAMPRED_001989</name>
</gene>
<dbReference type="Gene3D" id="1.10.10.10">
    <property type="entry name" value="Winged helix-like DNA-binding domain superfamily/Winged helix DNA-binding domain"/>
    <property type="match status" value="1"/>
</dbReference>
<evidence type="ECO:0000256" key="2">
    <source>
        <dbReference type="ARBA" id="ARBA00011038"/>
    </source>
</evidence>
<dbReference type="PANTHER" id="PTHR12780">
    <property type="entry name" value="RNA POLYMERASE III DNA DIRECTED , 39KD SUBUNIT-RELATED"/>
    <property type="match status" value="1"/>
</dbReference>
<evidence type="ECO:0000256" key="4">
    <source>
        <dbReference type="ARBA" id="ARBA00023163"/>
    </source>
</evidence>
<keyword evidence="5 6" id="KW-0539">Nucleus</keyword>
<dbReference type="EMBL" id="CAJPDQ010000015">
    <property type="protein sequence ID" value="CAF9920144.1"/>
    <property type="molecule type" value="Genomic_DNA"/>
</dbReference>
<comment type="caution">
    <text evidence="7">The sequence shown here is derived from an EMBL/GenBank/DDBJ whole genome shotgun (WGS) entry which is preliminary data.</text>
</comment>
<dbReference type="Proteomes" id="UP000664169">
    <property type="component" value="Unassembled WGS sequence"/>
</dbReference>
<dbReference type="InterPro" id="IPR016049">
    <property type="entry name" value="RNA_pol_Rpc34-like"/>
</dbReference>
<dbReference type="PIRSF" id="PIRSF028763">
    <property type="entry name" value="RNA_pol_Rpc34"/>
    <property type="match status" value="1"/>
</dbReference>
<sequence length="354" mass="40278">MAEASSSRAVAVDLENEDPPDKLEMRIWQACLQAEQPDDLWYQSDLMALDELKGKDTKDLLNCINKLIKQCLFRALEKSSQSCWRPVPLTVATHMQKMTDTERMIYVELEHADSEGLWTKTIQTRTGVSSAESQNALKKLESRRLVKQFQNSKYPNKKYYMLSHLHPSDDATGGLFYSEGAIDKELLRILMQYTEVYVHSKAWQMPEKALDGGKRKRTEFLDGADPNVLFGSKRRKGVKPWPAGYQDYAKAGDIAKYLNQRRLCKEKIMEAEAQQVLNLLCYDGRIEEVNEGVGYRTILRPLANPWENVVEKSRNGFSEVPCGGCPASGLCDESGPVNARTCEYFEEWLGLAKD</sequence>
<dbReference type="InterPro" id="IPR007832">
    <property type="entry name" value="RNA_pol_Rpc34"/>
</dbReference>
<dbReference type="InterPro" id="IPR036388">
    <property type="entry name" value="WH-like_DNA-bd_sf"/>
</dbReference>
<keyword evidence="4 6" id="KW-0804">Transcription</keyword>
<name>A0A8H3FAQ4_9LECA</name>
<dbReference type="OrthoDB" id="613763at2759"/>
<evidence type="ECO:0000256" key="1">
    <source>
        <dbReference type="ARBA" id="ARBA00004123"/>
    </source>
</evidence>
<evidence type="ECO:0000256" key="3">
    <source>
        <dbReference type="ARBA" id="ARBA00022478"/>
    </source>
</evidence>
<organism evidence="7 8">
    <name type="scientific">Gomphillus americanus</name>
    <dbReference type="NCBI Taxonomy" id="1940652"/>
    <lineage>
        <taxon>Eukaryota</taxon>
        <taxon>Fungi</taxon>
        <taxon>Dikarya</taxon>
        <taxon>Ascomycota</taxon>
        <taxon>Pezizomycotina</taxon>
        <taxon>Lecanoromycetes</taxon>
        <taxon>OSLEUM clade</taxon>
        <taxon>Ostropomycetidae</taxon>
        <taxon>Ostropales</taxon>
        <taxon>Graphidaceae</taxon>
        <taxon>Gomphilloideae</taxon>
        <taxon>Gomphillus</taxon>
    </lineage>
</organism>
<comment type="similarity">
    <text evidence="2 6">Belongs to the eukaryotic RPC34/RPC39 RNA polymerase subunit family.</text>
</comment>
<dbReference type="GO" id="GO:0005666">
    <property type="term" value="C:RNA polymerase III complex"/>
    <property type="evidence" value="ECO:0007669"/>
    <property type="project" value="UniProtKB-UniRule"/>
</dbReference>
<accession>A0A8H3FAQ4</accession>
<dbReference type="Pfam" id="PF05158">
    <property type="entry name" value="RNA_pol_Rpc34"/>
    <property type="match status" value="1"/>
</dbReference>
<comment type="function">
    <text evidence="6">DNA-dependent RNA polymerase catalyzes the transcription of DNA into RNA using the four ribonucleoside triphosphates as substrates. Specific peripheric component of RNA polymerase III which synthesizes small RNAs, such as 5S rRNA and tRNAs.</text>
</comment>
<evidence type="ECO:0000313" key="7">
    <source>
        <dbReference type="EMBL" id="CAF9920144.1"/>
    </source>
</evidence>
<reference evidence="7" key="1">
    <citation type="submission" date="2021-03" db="EMBL/GenBank/DDBJ databases">
        <authorList>
            <person name="Tagirdzhanova G."/>
        </authorList>
    </citation>
    <scope>NUCLEOTIDE SEQUENCE</scope>
</reference>
<dbReference type="AlphaFoldDB" id="A0A8H3FAQ4"/>
<dbReference type="InterPro" id="IPR036390">
    <property type="entry name" value="WH_DNA-bd_sf"/>
</dbReference>
<keyword evidence="3 6" id="KW-0240">DNA-directed RNA polymerase</keyword>
<evidence type="ECO:0000313" key="8">
    <source>
        <dbReference type="Proteomes" id="UP000664169"/>
    </source>
</evidence>
<evidence type="ECO:0000256" key="5">
    <source>
        <dbReference type="ARBA" id="ARBA00023242"/>
    </source>
</evidence>